<evidence type="ECO:0000256" key="1">
    <source>
        <dbReference type="SAM" id="SignalP"/>
    </source>
</evidence>
<keyword evidence="3" id="KW-1185">Reference proteome</keyword>
<feature type="chain" id="PRO_5041253791" description="YXWGXW repeat-containing protein" evidence="1">
    <location>
        <begin position="29"/>
        <end position="113"/>
    </location>
</feature>
<sequence>MFRSNIARIALPILSSIAGLSATAPAMAQPVQSREAPVIIAPTAPPTPQVEVIPAAPSQVVVWQPGRWGWNGSGWEWVPGAYVQRPQPAALWEPGHWDASPTGGYVWVAGHWR</sequence>
<evidence type="ECO:0008006" key="4">
    <source>
        <dbReference type="Google" id="ProtNLM"/>
    </source>
</evidence>
<reference evidence="2" key="2">
    <citation type="submission" date="2022-10" db="EMBL/GenBank/DDBJ databases">
        <authorList>
            <person name="Trinh H.N."/>
        </authorList>
    </citation>
    <scope>NUCLEOTIDE SEQUENCE</scope>
    <source>
        <strain evidence="2">RN2-1</strain>
    </source>
</reference>
<dbReference type="RefSeq" id="WP_264714671.1">
    <property type="nucleotide sequence ID" value="NZ_JAPDNT010000013.1"/>
</dbReference>
<gene>
    <name evidence="2" type="ORF">OL599_15280</name>
</gene>
<dbReference type="Pfam" id="PF12779">
    <property type="entry name" value="WXXGXW"/>
    <property type="match status" value="2"/>
</dbReference>
<dbReference type="InterPro" id="IPR024447">
    <property type="entry name" value="YXWGXW_rpt"/>
</dbReference>
<accession>A0AA42CIJ3</accession>
<reference evidence="2" key="1">
    <citation type="submission" date="2022-09" db="EMBL/GenBank/DDBJ databases">
        <title>Rhodovastum sp. nov. RN2-1 isolated from soil in Seongnam, South Korea.</title>
        <authorList>
            <person name="Le N.T."/>
        </authorList>
    </citation>
    <scope>NUCLEOTIDE SEQUENCE</scope>
    <source>
        <strain evidence="2">RN2-1</strain>
    </source>
</reference>
<dbReference type="Proteomes" id="UP001165679">
    <property type="component" value="Unassembled WGS sequence"/>
</dbReference>
<keyword evidence="1" id="KW-0732">Signal</keyword>
<protein>
    <recommendedName>
        <fullName evidence="4">YXWGXW repeat-containing protein</fullName>
    </recommendedName>
</protein>
<feature type="signal peptide" evidence="1">
    <location>
        <begin position="1"/>
        <end position="28"/>
    </location>
</feature>
<evidence type="ECO:0000313" key="2">
    <source>
        <dbReference type="EMBL" id="MCW3475940.1"/>
    </source>
</evidence>
<dbReference type="EMBL" id="JAPDNT010000013">
    <property type="protein sequence ID" value="MCW3475940.1"/>
    <property type="molecule type" value="Genomic_DNA"/>
</dbReference>
<proteinExistence type="predicted"/>
<evidence type="ECO:0000313" key="3">
    <source>
        <dbReference type="Proteomes" id="UP001165679"/>
    </source>
</evidence>
<name>A0AA42CIJ3_9PROT</name>
<comment type="caution">
    <text evidence="2">The sequence shown here is derived from an EMBL/GenBank/DDBJ whole genome shotgun (WGS) entry which is preliminary data.</text>
</comment>
<dbReference type="AlphaFoldDB" id="A0AA42CIJ3"/>
<organism evidence="2 3">
    <name type="scientific">Limobrevibacterium gyesilva</name>
    <dbReference type="NCBI Taxonomy" id="2991712"/>
    <lineage>
        <taxon>Bacteria</taxon>
        <taxon>Pseudomonadati</taxon>
        <taxon>Pseudomonadota</taxon>
        <taxon>Alphaproteobacteria</taxon>
        <taxon>Acetobacterales</taxon>
        <taxon>Acetobacteraceae</taxon>
        <taxon>Limobrevibacterium</taxon>
    </lineage>
</organism>